<keyword evidence="1" id="KW-0319">Glycerol metabolism</keyword>
<evidence type="ECO:0000313" key="3">
    <source>
        <dbReference type="Proteomes" id="UP000095209"/>
    </source>
</evidence>
<keyword evidence="1" id="KW-0805">Transcription regulation</keyword>
<dbReference type="InterPro" id="IPR013785">
    <property type="entry name" value="Aldolase_TIM"/>
</dbReference>
<dbReference type="GO" id="GO:0001072">
    <property type="term" value="F:transcription antitermination factor activity, RNA binding"/>
    <property type="evidence" value="ECO:0007669"/>
    <property type="project" value="TreeGrafter"/>
</dbReference>
<dbReference type="PANTHER" id="PTHR35787">
    <property type="entry name" value="GLYCEROL UPTAKE OPERON ANTITERMINATOR REGULATORY PROTEIN"/>
    <property type="match status" value="1"/>
</dbReference>
<dbReference type="AlphaFoldDB" id="A0A1E5LJT2"/>
<dbReference type="PIRSF" id="PIRSF016897">
    <property type="entry name" value="GlpP"/>
    <property type="match status" value="1"/>
</dbReference>
<reference evidence="2 3" key="1">
    <citation type="submission" date="2016-08" db="EMBL/GenBank/DDBJ databases">
        <title>Genome of Bacillus solimangrovi GH2-4.</title>
        <authorList>
            <person name="Lim S."/>
            <person name="Kim B.-C."/>
        </authorList>
    </citation>
    <scope>NUCLEOTIDE SEQUENCE [LARGE SCALE GENOMIC DNA]</scope>
    <source>
        <strain evidence="2 3">GH2-4</strain>
    </source>
</reference>
<sequence length="181" mass="20525">MSFQNQTILPSVRNMKEFDQLLSSDYEYLVLLDSHVGQVKNIVETAKKYNKKMFLHVDLIQGLKNDEFATEYLCQHVKPAGLISTRANVIMTAKKKGVYAVQRLFLLDTNALEKSYRLIEKTQPDFIEVMPGIIPHMIAEVKERTNIQIFAGGLIRSQEEVNAALASGAIAVTTSMQDFWK</sequence>
<dbReference type="Proteomes" id="UP000095209">
    <property type="component" value="Unassembled WGS sequence"/>
</dbReference>
<dbReference type="GO" id="GO:0045893">
    <property type="term" value="P:positive regulation of DNA-templated transcription"/>
    <property type="evidence" value="ECO:0007669"/>
    <property type="project" value="TreeGrafter"/>
</dbReference>
<dbReference type="RefSeq" id="WP_069715709.1">
    <property type="nucleotide sequence ID" value="NZ_MJEH01000003.1"/>
</dbReference>
<evidence type="ECO:0000256" key="1">
    <source>
        <dbReference type="PIRNR" id="PIRNR016897"/>
    </source>
</evidence>
<comment type="function">
    <text evidence="1">Regulates expression of the glpD operon. In the presence of glycerol 3-phosphate (G3P) causes antitermination of transcription of glpD at the inverted repeat of the leader region to enhance its transcription. Binds and stabilizes glpD leader mRNA.</text>
</comment>
<dbReference type="STRING" id="1305675.BFG57_08845"/>
<proteinExistence type="predicted"/>
<dbReference type="InterPro" id="IPR006699">
    <property type="entry name" value="GlpP"/>
</dbReference>
<keyword evidence="1" id="KW-0694">RNA-binding</keyword>
<dbReference type="GO" id="GO:0003723">
    <property type="term" value="F:RNA binding"/>
    <property type="evidence" value="ECO:0007669"/>
    <property type="project" value="UniProtKB-KW"/>
</dbReference>
<gene>
    <name evidence="2" type="ORF">BFG57_08845</name>
</gene>
<dbReference type="Pfam" id="PF04309">
    <property type="entry name" value="G3P_antiterm"/>
    <property type="match status" value="1"/>
</dbReference>
<protein>
    <recommendedName>
        <fullName evidence="1">Glycerol uptake operon antiterminator regulatory protein</fullName>
    </recommendedName>
</protein>
<organism evidence="2 3">
    <name type="scientific">Bacillus solimangrovi</name>
    <dbReference type="NCBI Taxonomy" id="1305675"/>
    <lineage>
        <taxon>Bacteria</taxon>
        <taxon>Bacillati</taxon>
        <taxon>Bacillota</taxon>
        <taxon>Bacilli</taxon>
        <taxon>Bacillales</taxon>
        <taxon>Bacillaceae</taxon>
        <taxon>Bacillus</taxon>
    </lineage>
</organism>
<dbReference type="GO" id="GO:0006071">
    <property type="term" value="P:glycerol metabolic process"/>
    <property type="evidence" value="ECO:0007669"/>
    <property type="project" value="UniProtKB-UniRule"/>
</dbReference>
<dbReference type="EMBL" id="MJEH01000003">
    <property type="protein sequence ID" value="OEH94353.1"/>
    <property type="molecule type" value="Genomic_DNA"/>
</dbReference>
<dbReference type="SUPFAM" id="SSF110391">
    <property type="entry name" value="GlpP-like"/>
    <property type="match status" value="1"/>
</dbReference>
<evidence type="ECO:0000313" key="2">
    <source>
        <dbReference type="EMBL" id="OEH94353.1"/>
    </source>
</evidence>
<keyword evidence="1" id="KW-0804">Transcription</keyword>
<dbReference type="PANTHER" id="PTHR35787:SF1">
    <property type="entry name" value="GLYCEROL UPTAKE OPERON ANTITERMINATOR REGULATORY PROTEIN"/>
    <property type="match status" value="1"/>
</dbReference>
<dbReference type="Gene3D" id="3.20.20.70">
    <property type="entry name" value="Aldolase class I"/>
    <property type="match status" value="1"/>
</dbReference>
<name>A0A1E5LJT2_9BACI</name>
<accession>A0A1E5LJT2</accession>
<keyword evidence="3" id="KW-1185">Reference proteome</keyword>
<comment type="caution">
    <text evidence="2">The sequence shown here is derived from an EMBL/GenBank/DDBJ whole genome shotgun (WGS) entry which is preliminary data.</text>
</comment>